<keyword evidence="3" id="KW-1185">Reference proteome</keyword>
<keyword evidence="1" id="KW-0472">Membrane</keyword>
<keyword evidence="1" id="KW-1133">Transmembrane helix</keyword>
<reference evidence="2 3" key="1">
    <citation type="submission" date="2020-10" db="EMBL/GenBank/DDBJ databases">
        <title>Genome sequences of Pseudomonas isolates.</title>
        <authorList>
            <person name="Wessels L."/>
            <person name="Reich F."/>
            <person name="Hammerl J."/>
        </authorList>
    </citation>
    <scope>NUCLEOTIDE SEQUENCE [LARGE SCALE GENOMIC DNA]</scope>
    <source>
        <strain evidence="2 3">20-MO00624-0</strain>
    </source>
</reference>
<feature type="transmembrane region" description="Helical" evidence="1">
    <location>
        <begin position="124"/>
        <end position="146"/>
    </location>
</feature>
<keyword evidence="1" id="KW-0812">Transmembrane</keyword>
<name>A0ABS0FK75_PSELU</name>
<evidence type="ECO:0000313" key="2">
    <source>
        <dbReference type="EMBL" id="MBF8640740.1"/>
    </source>
</evidence>
<evidence type="ECO:0000313" key="3">
    <source>
        <dbReference type="Proteomes" id="UP000626180"/>
    </source>
</evidence>
<accession>A0ABS0FK75</accession>
<feature type="transmembrane region" description="Helical" evidence="1">
    <location>
        <begin position="51"/>
        <end position="76"/>
    </location>
</feature>
<evidence type="ECO:0000256" key="1">
    <source>
        <dbReference type="SAM" id="Phobius"/>
    </source>
</evidence>
<protein>
    <submittedName>
        <fullName evidence="2">DUF2243 domain-containing protein</fullName>
    </submittedName>
</protein>
<dbReference type="InterPro" id="IPR018719">
    <property type="entry name" value="DUF2243_membrane"/>
</dbReference>
<dbReference type="Proteomes" id="UP000626180">
    <property type="component" value="Unassembled WGS sequence"/>
</dbReference>
<proteinExistence type="predicted"/>
<organism evidence="2 3">
    <name type="scientific">Pseudomonas luteola</name>
    <dbReference type="NCBI Taxonomy" id="47886"/>
    <lineage>
        <taxon>Bacteria</taxon>
        <taxon>Pseudomonadati</taxon>
        <taxon>Pseudomonadota</taxon>
        <taxon>Gammaproteobacteria</taxon>
        <taxon>Pseudomonadales</taxon>
        <taxon>Pseudomonadaceae</taxon>
        <taxon>Pseudomonas</taxon>
    </lineage>
</organism>
<dbReference type="EMBL" id="JADMCD010000003">
    <property type="protein sequence ID" value="MBF8640740.1"/>
    <property type="molecule type" value="Genomic_DNA"/>
</dbReference>
<dbReference type="Pfam" id="PF10002">
    <property type="entry name" value="DUF2243"/>
    <property type="match status" value="1"/>
</dbReference>
<sequence length="156" mass="17436">MPMATGTSATLLARRSLTAALLIGIGFMAAIDEIIFHQVLAWHHFVDRGTGAFALLSDGILHSAELILIIVGFFMVAELRERKAFAKPQAWAGFFMGMGAFQLFDGLIDHKVLRLHQVRYVDNLMLYDLLWNLAGIVLLLIGLLLLRRARRTYVSP</sequence>
<feature type="transmembrane region" description="Helical" evidence="1">
    <location>
        <begin position="88"/>
        <end position="104"/>
    </location>
</feature>
<feature type="transmembrane region" description="Helical" evidence="1">
    <location>
        <begin position="12"/>
        <end position="31"/>
    </location>
</feature>
<comment type="caution">
    <text evidence="2">The sequence shown here is derived from an EMBL/GenBank/DDBJ whole genome shotgun (WGS) entry which is preliminary data.</text>
</comment>
<gene>
    <name evidence="2" type="ORF">IRZ65_08595</name>
</gene>